<proteinExistence type="predicted"/>
<dbReference type="AlphaFoldDB" id="W6HWD6"/>
<geneLocation type="plasmid" evidence="1 2">
    <name>pXL100</name>
</geneLocation>
<evidence type="ECO:0000313" key="1">
    <source>
        <dbReference type="EMBL" id="AHJ58540.1"/>
    </source>
</evidence>
<dbReference type="HOGENOM" id="CLU_067299_0_0_11"/>
<protein>
    <recommendedName>
        <fullName evidence="3">Integrase</fullName>
    </recommendedName>
</protein>
<reference evidence="1 2" key="1">
    <citation type="journal article" date="2014" name="BMC Genomics">
        <title>Complete genome sequence and comparative genomic analyses of the vancomycin-producing Amycolatopsis orientalis.</title>
        <authorList>
            <person name="Xu L."/>
            <person name="Huang H."/>
            <person name="Wei W."/>
            <person name="Zhong Y."/>
            <person name="Tang B."/>
            <person name="Yuan H."/>
            <person name="Zhu L."/>
            <person name="Huang W."/>
            <person name="Ge M."/>
            <person name="Yang S."/>
            <person name="Zheng H."/>
            <person name="Jiang W."/>
            <person name="Chen D."/>
            <person name="Zhao G.P."/>
            <person name="Zhao W."/>
        </authorList>
    </citation>
    <scope>NUCLEOTIDE SEQUENCE [LARGE SCALE GENOMIC DNA]</scope>
    <source>
        <strain evidence="1 2">HCCB10007</strain>
        <plasmid evidence="1 2">pXL100</plasmid>
    </source>
</reference>
<keyword evidence="2" id="KW-1185">Reference proteome</keyword>
<sequence length="280" mass="29561">MFFTSATAPGKTGVPNEDWVAATSDLIVVLDGATIRTDTGCHHGVPWYTRKLGAGIIAGAASRAQTLTGALADAISSVRALHPECDLDHPGTPSAAAGILRLEDDKLRYAVLADISIVLDIGSEIVVISDARVSQTASAERKEADKYLIGSAEKQEALVAMKHKELAARNKPGGYWIAAADPNVVSHALVGEYPRSAIRRLAVLSDGAVRAVEMFGLIKDWKTALDMLEADGPEKFILATREAELADPVGQQHPRNKRSDDATAVFASGGSLLNSLGELA</sequence>
<dbReference type="RefSeq" id="WP_024264318.1">
    <property type="nucleotide sequence ID" value="NC_023497.1"/>
</dbReference>
<dbReference type="KEGG" id="aoi:AORI_P025"/>
<accession>W6HWD6</accession>
<evidence type="ECO:0000313" key="2">
    <source>
        <dbReference type="Proteomes" id="UP000013968"/>
    </source>
</evidence>
<organism evidence="1 2">
    <name type="scientific">Amycolatopsis keratiniphila</name>
    <dbReference type="NCBI Taxonomy" id="129921"/>
    <lineage>
        <taxon>Bacteria</taxon>
        <taxon>Bacillati</taxon>
        <taxon>Actinomycetota</taxon>
        <taxon>Actinomycetes</taxon>
        <taxon>Pseudonocardiales</taxon>
        <taxon>Pseudonocardiaceae</taxon>
        <taxon>Amycolatopsis</taxon>
        <taxon>Amycolatopsis japonica group</taxon>
    </lineage>
</organism>
<gene>
    <name evidence="1" type="ORF">AORI_P025</name>
</gene>
<keyword evidence="1" id="KW-0614">Plasmid</keyword>
<evidence type="ECO:0008006" key="3">
    <source>
        <dbReference type="Google" id="ProtNLM"/>
    </source>
</evidence>
<dbReference type="EMBL" id="CP003411">
    <property type="protein sequence ID" value="AHJ58540.1"/>
    <property type="molecule type" value="Genomic_DNA"/>
</dbReference>
<dbReference type="Proteomes" id="UP000013968">
    <property type="component" value="Plasmid pXL100"/>
</dbReference>
<name>W6HWD6_9PSEU</name>